<sequence>MLLRTGSIAERLEQDSRGDPCSVLAAISGLESSVPAERYNGIDDPSVDQCCECLVRRGGLCAATQIEIGHLLLEAPPGEYGVFHSAPHQITASAVVAYKESHRLIGLAKFSSERGSGYGISVDSVPQRCRHPSVG</sequence>
<dbReference type="KEGG" id="slc:SL103_07445"/>
<dbReference type="EMBL" id="CP017157">
    <property type="protein sequence ID" value="AOP46097.1"/>
    <property type="molecule type" value="Genomic_DNA"/>
</dbReference>
<dbReference type="Proteomes" id="UP000094094">
    <property type="component" value="Chromosome"/>
</dbReference>
<evidence type="ECO:0000313" key="2">
    <source>
        <dbReference type="Proteomes" id="UP000094094"/>
    </source>
</evidence>
<dbReference type="AlphaFoldDB" id="A0A1D7VH91"/>
<gene>
    <name evidence="1" type="ORF">SL103_07445</name>
</gene>
<evidence type="ECO:0000313" key="1">
    <source>
        <dbReference type="EMBL" id="AOP46097.1"/>
    </source>
</evidence>
<keyword evidence="2" id="KW-1185">Reference proteome</keyword>
<organism evidence="1 2">
    <name type="scientific">Streptomyces lydicus</name>
    <dbReference type="NCBI Taxonomy" id="47763"/>
    <lineage>
        <taxon>Bacteria</taxon>
        <taxon>Bacillati</taxon>
        <taxon>Actinomycetota</taxon>
        <taxon>Actinomycetes</taxon>
        <taxon>Kitasatosporales</taxon>
        <taxon>Streptomycetaceae</taxon>
        <taxon>Streptomyces</taxon>
    </lineage>
</organism>
<accession>A0A1D7VH91</accession>
<reference evidence="1 2" key="1">
    <citation type="submission" date="2016-09" db="EMBL/GenBank/DDBJ databases">
        <title>Complete genome sequencing of Streptomyces lydicus 103 and metabolic pathways analysis of antibiotic biosynthesis.</title>
        <authorList>
            <person name="Jia N."/>
            <person name="Ding M.-Z."/>
            <person name="Gao F."/>
            <person name="Yuan Y.-J."/>
        </authorList>
    </citation>
    <scope>NUCLEOTIDE SEQUENCE [LARGE SCALE GENOMIC DNA]</scope>
    <source>
        <strain evidence="1 2">103</strain>
    </source>
</reference>
<proteinExistence type="predicted"/>
<protein>
    <submittedName>
        <fullName evidence="1">Uncharacterized protein</fullName>
    </submittedName>
</protein>
<name>A0A1D7VH91_9ACTN</name>